<feature type="domain" description="Heterokaryon incompatibility" evidence="1">
    <location>
        <begin position="14"/>
        <end position="113"/>
    </location>
</feature>
<feature type="non-terminal residue" evidence="2">
    <location>
        <position position="1"/>
    </location>
</feature>
<accession>A0A6A6QFX5</accession>
<dbReference type="OrthoDB" id="20872at2759"/>
<dbReference type="Proteomes" id="UP000799750">
    <property type="component" value="Unassembled WGS sequence"/>
</dbReference>
<evidence type="ECO:0000259" key="1">
    <source>
        <dbReference type="Pfam" id="PF06985"/>
    </source>
</evidence>
<gene>
    <name evidence="2" type="ORF">BU16DRAFT_595816</name>
</gene>
<reference evidence="2" key="1">
    <citation type="journal article" date="2020" name="Stud. Mycol.">
        <title>101 Dothideomycetes genomes: a test case for predicting lifestyles and emergence of pathogens.</title>
        <authorList>
            <person name="Haridas S."/>
            <person name="Albert R."/>
            <person name="Binder M."/>
            <person name="Bloem J."/>
            <person name="Labutti K."/>
            <person name="Salamov A."/>
            <person name="Andreopoulos B."/>
            <person name="Baker S."/>
            <person name="Barry K."/>
            <person name="Bills G."/>
            <person name="Bluhm B."/>
            <person name="Cannon C."/>
            <person name="Castanera R."/>
            <person name="Culley D."/>
            <person name="Daum C."/>
            <person name="Ezra D."/>
            <person name="Gonzalez J."/>
            <person name="Henrissat B."/>
            <person name="Kuo A."/>
            <person name="Liang C."/>
            <person name="Lipzen A."/>
            <person name="Lutzoni F."/>
            <person name="Magnuson J."/>
            <person name="Mondo S."/>
            <person name="Nolan M."/>
            <person name="Ohm R."/>
            <person name="Pangilinan J."/>
            <person name="Park H.-J."/>
            <person name="Ramirez L."/>
            <person name="Alfaro M."/>
            <person name="Sun H."/>
            <person name="Tritt A."/>
            <person name="Yoshinaga Y."/>
            <person name="Zwiers L.-H."/>
            <person name="Turgeon B."/>
            <person name="Goodwin S."/>
            <person name="Spatafora J."/>
            <person name="Crous P."/>
            <person name="Grigoriev I."/>
        </authorList>
    </citation>
    <scope>NUCLEOTIDE SEQUENCE</scope>
    <source>
        <strain evidence="2">CBS 269.34</strain>
    </source>
</reference>
<sequence length="180" mass="20377">FSLTWFKFGDIPPYAILSHTWVDDNEFTFEEMTTRTGRNRDGYKKIQFCGDQAKKDGLEYLWVDSCCVDNTLSAELSEAISSMFRWYSEATICYVYLSDLSAFDEGWTLQELIAPKEAVFFTATWKAIGTKKSLCGALSSLTGIPSGVLLLEESLHNTSNAQKMSWASTRSTTREEDMAY</sequence>
<dbReference type="EMBL" id="MU004196">
    <property type="protein sequence ID" value="KAF2491081.1"/>
    <property type="molecule type" value="Genomic_DNA"/>
</dbReference>
<dbReference type="PANTHER" id="PTHR10622">
    <property type="entry name" value="HET DOMAIN-CONTAINING PROTEIN"/>
    <property type="match status" value="1"/>
</dbReference>
<dbReference type="InterPro" id="IPR010730">
    <property type="entry name" value="HET"/>
</dbReference>
<dbReference type="Pfam" id="PF06985">
    <property type="entry name" value="HET"/>
    <property type="match status" value="1"/>
</dbReference>
<organism evidence="2 3">
    <name type="scientific">Lophium mytilinum</name>
    <dbReference type="NCBI Taxonomy" id="390894"/>
    <lineage>
        <taxon>Eukaryota</taxon>
        <taxon>Fungi</taxon>
        <taxon>Dikarya</taxon>
        <taxon>Ascomycota</taxon>
        <taxon>Pezizomycotina</taxon>
        <taxon>Dothideomycetes</taxon>
        <taxon>Pleosporomycetidae</taxon>
        <taxon>Mytilinidiales</taxon>
        <taxon>Mytilinidiaceae</taxon>
        <taxon>Lophium</taxon>
    </lineage>
</organism>
<evidence type="ECO:0000313" key="2">
    <source>
        <dbReference type="EMBL" id="KAF2491081.1"/>
    </source>
</evidence>
<keyword evidence="3" id="KW-1185">Reference proteome</keyword>
<dbReference type="PANTHER" id="PTHR10622:SF10">
    <property type="entry name" value="HET DOMAIN-CONTAINING PROTEIN"/>
    <property type="match status" value="1"/>
</dbReference>
<evidence type="ECO:0000313" key="3">
    <source>
        <dbReference type="Proteomes" id="UP000799750"/>
    </source>
</evidence>
<name>A0A6A6QFX5_9PEZI</name>
<protein>
    <recommendedName>
        <fullName evidence="1">Heterokaryon incompatibility domain-containing protein</fullName>
    </recommendedName>
</protein>
<proteinExistence type="predicted"/>
<dbReference type="AlphaFoldDB" id="A0A6A6QFX5"/>